<organism evidence="2 3">
    <name type="scientific">Rhodosorus marinus</name>
    <dbReference type="NCBI Taxonomy" id="101924"/>
    <lineage>
        <taxon>Eukaryota</taxon>
        <taxon>Rhodophyta</taxon>
        <taxon>Stylonematophyceae</taxon>
        <taxon>Stylonematales</taxon>
        <taxon>Stylonemataceae</taxon>
        <taxon>Rhodosorus</taxon>
    </lineage>
</organism>
<keyword evidence="3" id="KW-1185">Reference proteome</keyword>
<sequence length="73" mass="8551">MEKDSSEKDEAVIPKLDEDEGLTDAEETTVPLPLLDTDEMDEFRLMWKLKKEMNEGDFQRIFKSNDPRIGEIF</sequence>
<evidence type="ECO:0000313" key="3">
    <source>
        <dbReference type="Proteomes" id="UP001157974"/>
    </source>
</evidence>
<evidence type="ECO:0000313" key="2">
    <source>
        <dbReference type="EMBL" id="KAJ8902162.1"/>
    </source>
</evidence>
<accession>A0AAV8ULM0</accession>
<dbReference type="EMBL" id="JAMWBK010000009">
    <property type="protein sequence ID" value="KAJ8902162.1"/>
    <property type="molecule type" value="Genomic_DNA"/>
</dbReference>
<comment type="caution">
    <text evidence="2">The sequence shown here is derived from an EMBL/GenBank/DDBJ whole genome shotgun (WGS) entry which is preliminary data.</text>
</comment>
<gene>
    <name evidence="2" type="ORF">NDN08_006570</name>
</gene>
<feature type="compositionally biased region" description="Acidic residues" evidence="1">
    <location>
        <begin position="17"/>
        <end position="27"/>
    </location>
</feature>
<evidence type="ECO:0000256" key="1">
    <source>
        <dbReference type="SAM" id="MobiDB-lite"/>
    </source>
</evidence>
<dbReference type="AlphaFoldDB" id="A0AAV8ULM0"/>
<feature type="region of interest" description="Disordered" evidence="1">
    <location>
        <begin position="1"/>
        <end position="35"/>
    </location>
</feature>
<protein>
    <submittedName>
        <fullName evidence="2">Uncharacterized protein</fullName>
    </submittedName>
</protein>
<name>A0AAV8ULM0_9RHOD</name>
<proteinExistence type="predicted"/>
<dbReference type="Proteomes" id="UP001157974">
    <property type="component" value="Unassembled WGS sequence"/>
</dbReference>
<reference evidence="2 3" key="1">
    <citation type="journal article" date="2023" name="Nat. Commun.">
        <title>Origin of minicircular mitochondrial genomes in red algae.</title>
        <authorList>
            <person name="Lee Y."/>
            <person name="Cho C.H."/>
            <person name="Lee Y.M."/>
            <person name="Park S.I."/>
            <person name="Yang J.H."/>
            <person name="West J.A."/>
            <person name="Bhattacharya D."/>
            <person name="Yoon H.S."/>
        </authorList>
    </citation>
    <scope>NUCLEOTIDE SEQUENCE [LARGE SCALE GENOMIC DNA]</scope>
    <source>
        <strain evidence="2 3">CCMP1338</strain>
        <tissue evidence="2">Whole cell</tissue>
    </source>
</reference>
<feature type="compositionally biased region" description="Basic and acidic residues" evidence="1">
    <location>
        <begin position="1"/>
        <end position="16"/>
    </location>
</feature>